<gene>
    <name evidence="2" type="ORF">DUNSADRAFT_1759</name>
</gene>
<feature type="region of interest" description="Disordered" evidence="1">
    <location>
        <begin position="228"/>
        <end position="334"/>
    </location>
</feature>
<dbReference type="Gene3D" id="2.160.20.120">
    <property type="match status" value="1"/>
</dbReference>
<feature type="compositionally biased region" description="Polar residues" evidence="1">
    <location>
        <begin position="272"/>
        <end position="291"/>
    </location>
</feature>
<dbReference type="EMBL" id="MU070659">
    <property type="protein sequence ID" value="KAF5826916.1"/>
    <property type="molecule type" value="Genomic_DNA"/>
</dbReference>
<organism evidence="2 3">
    <name type="scientific">Dunaliella salina</name>
    <name type="common">Green alga</name>
    <name type="synonym">Protococcus salinus</name>
    <dbReference type="NCBI Taxonomy" id="3046"/>
    <lineage>
        <taxon>Eukaryota</taxon>
        <taxon>Viridiplantae</taxon>
        <taxon>Chlorophyta</taxon>
        <taxon>core chlorophytes</taxon>
        <taxon>Chlorophyceae</taxon>
        <taxon>CS clade</taxon>
        <taxon>Chlamydomonadales</taxon>
        <taxon>Dunaliellaceae</taxon>
        <taxon>Dunaliella</taxon>
    </lineage>
</organism>
<accession>A0ABQ7FX44</accession>
<name>A0ABQ7FX44_DUNSA</name>
<evidence type="ECO:0000256" key="1">
    <source>
        <dbReference type="SAM" id="MobiDB-lite"/>
    </source>
</evidence>
<reference evidence="2" key="1">
    <citation type="submission" date="2017-08" db="EMBL/GenBank/DDBJ databases">
        <authorList>
            <person name="Polle J.E."/>
            <person name="Barry K."/>
            <person name="Cushman J."/>
            <person name="Schmutz J."/>
            <person name="Tran D."/>
            <person name="Hathwaick L.T."/>
            <person name="Yim W.C."/>
            <person name="Jenkins J."/>
            <person name="Mckie-Krisberg Z.M."/>
            <person name="Prochnik S."/>
            <person name="Lindquist E."/>
            <person name="Dockter R.B."/>
            <person name="Adam C."/>
            <person name="Molina H."/>
            <person name="Bunkerborg J."/>
            <person name="Jin E."/>
            <person name="Buchheim M."/>
            <person name="Magnuson J."/>
        </authorList>
    </citation>
    <scope>NUCLEOTIDE SEQUENCE</scope>
    <source>
        <strain evidence="2">CCAP 19/18</strain>
    </source>
</reference>
<protein>
    <recommendedName>
        <fullName evidence="4">Auto-transporter adhesin head GIN domain-containing protein</fullName>
    </recommendedName>
</protein>
<feature type="compositionally biased region" description="Low complexity" evidence="1">
    <location>
        <begin position="236"/>
        <end position="257"/>
    </location>
</feature>
<keyword evidence="3" id="KW-1185">Reference proteome</keyword>
<evidence type="ECO:0000313" key="2">
    <source>
        <dbReference type="EMBL" id="KAF5826916.1"/>
    </source>
</evidence>
<evidence type="ECO:0000313" key="3">
    <source>
        <dbReference type="Proteomes" id="UP000815325"/>
    </source>
</evidence>
<proteinExistence type="predicted"/>
<dbReference type="Proteomes" id="UP000815325">
    <property type="component" value="Unassembled WGS sequence"/>
</dbReference>
<comment type="caution">
    <text evidence="2">The sequence shown here is derived from an EMBL/GenBank/DDBJ whole genome shotgun (WGS) entry which is preliminary data.</text>
</comment>
<sequence>MPLSEAFLETLPQVEVIDGVVVLSVNGSFEANSTIKATVFPANATALRAVQNFGIGKIVAKDLSSEEFSTSASGTGGVYVYNLTASRVRVISASTATVLLNGTIEGAVVQTSATARAFLLGVSGTSNVALEGISTTYIEGSPDLKIRGTADSLSRLLYTDGDCDIQPSLPLASRTSLFGRNFFGNPCRKVEPLDLSLQHTFSCGLLSNGTSSCSGPRQRANALGISLNATRPPFAPDSATPGAAAAGAAQADQPATSPTITTIVRRPGGQVATGTYTSGPGASAQAGSRVSGTGFPPFGQFQRQAGDAPAEVGSVSDVGSPSQTSPPGPSASVRNTQIRLSIPEGGSGLAVVNVECDDRLVPMLE</sequence>
<evidence type="ECO:0008006" key="4">
    <source>
        <dbReference type="Google" id="ProtNLM"/>
    </source>
</evidence>